<dbReference type="RefSeq" id="WP_119950700.1">
    <property type="nucleotide sequence ID" value="NZ_QZEZ01000005.1"/>
</dbReference>
<dbReference type="AlphaFoldDB" id="A0A3A3Z474"/>
<evidence type="ECO:0000256" key="4">
    <source>
        <dbReference type="ARBA" id="ARBA00023163"/>
    </source>
</evidence>
<dbReference type="SUPFAM" id="SSF89082">
    <property type="entry name" value="Antibiotic binding domain of TipA-like multidrug resistance regulators"/>
    <property type="match status" value="1"/>
</dbReference>
<dbReference type="GO" id="GO:0003677">
    <property type="term" value="F:DNA binding"/>
    <property type="evidence" value="ECO:0007669"/>
    <property type="project" value="UniProtKB-KW"/>
</dbReference>
<dbReference type="SMART" id="SM00422">
    <property type="entry name" value="HTH_MERR"/>
    <property type="match status" value="1"/>
</dbReference>
<keyword evidence="4" id="KW-0804">Transcription</keyword>
<sequence>MAWSIAEVARTSGVTSRTLRHYDALGLVRPAYVSAGGVRWYEQQQLLRLQRVLLLRELGLGLAAVAQVLAGERDEVEALRAHAQRLHREADRLRRVAETADRTAERLGGGAPVSAEDVFEGFAERARFEEELVGRHGEGVREHFRDAERRTEGWTAQDYARLQREWQELDARFAALLARGVAPDAPEAQALVAEHHRAVARSWTPDREGYTGLGRTYVEDPRFRERYDAVAPGLAEYLRDAMAVHAERALA</sequence>
<dbReference type="Proteomes" id="UP000265614">
    <property type="component" value="Unassembled WGS sequence"/>
</dbReference>
<dbReference type="PANTHER" id="PTHR30204">
    <property type="entry name" value="REDOX-CYCLING DRUG-SENSING TRANSCRIPTIONAL ACTIVATOR SOXR"/>
    <property type="match status" value="1"/>
</dbReference>
<keyword evidence="5" id="KW-0175">Coiled coil</keyword>
<gene>
    <name evidence="7" type="ORF">D5H78_11820</name>
</gene>
<keyword evidence="8" id="KW-1185">Reference proteome</keyword>
<dbReference type="Gene3D" id="1.10.1660.10">
    <property type="match status" value="1"/>
</dbReference>
<dbReference type="GO" id="GO:0003700">
    <property type="term" value="F:DNA-binding transcription factor activity"/>
    <property type="evidence" value="ECO:0007669"/>
    <property type="project" value="InterPro"/>
</dbReference>
<dbReference type="Pfam" id="PF07739">
    <property type="entry name" value="TipAS"/>
    <property type="match status" value="1"/>
</dbReference>
<name>A0A3A3Z474_9ACTN</name>
<evidence type="ECO:0000256" key="1">
    <source>
        <dbReference type="ARBA" id="ARBA00023015"/>
    </source>
</evidence>
<dbReference type="Gene3D" id="1.10.490.50">
    <property type="entry name" value="Antibiotic binding domain of TipA-like multidrug resistance regulators"/>
    <property type="match status" value="1"/>
</dbReference>
<evidence type="ECO:0000259" key="6">
    <source>
        <dbReference type="PROSITE" id="PS50937"/>
    </source>
</evidence>
<protein>
    <submittedName>
        <fullName evidence="7">MerR family transcriptional regulator</fullName>
    </submittedName>
</protein>
<dbReference type="InterPro" id="IPR047057">
    <property type="entry name" value="MerR_fam"/>
</dbReference>
<dbReference type="InterPro" id="IPR036244">
    <property type="entry name" value="TipA-like_antibiotic-bd"/>
</dbReference>
<proteinExistence type="predicted"/>
<evidence type="ECO:0000256" key="2">
    <source>
        <dbReference type="ARBA" id="ARBA00023125"/>
    </source>
</evidence>
<dbReference type="Pfam" id="PF13411">
    <property type="entry name" value="MerR_1"/>
    <property type="match status" value="1"/>
</dbReference>
<dbReference type="SUPFAM" id="SSF46955">
    <property type="entry name" value="Putative DNA-binding domain"/>
    <property type="match status" value="1"/>
</dbReference>
<evidence type="ECO:0000256" key="5">
    <source>
        <dbReference type="SAM" id="Coils"/>
    </source>
</evidence>
<evidence type="ECO:0000313" key="8">
    <source>
        <dbReference type="Proteomes" id="UP000265614"/>
    </source>
</evidence>
<dbReference type="PROSITE" id="PS00552">
    <property type="entry name" value="HTH_MERR_1"/>
    <property type="match status" value="1"/>
</dbReference>
<dbReference type="OrthoDB" id="9809391at2"/>
<dbReference type="EMBL" id="QZEZ01000005">
    <property type="protein sequence ID" value="RJK95347.1"/>
    <property type="molecule type" value="Genomic_DNA"/>
</dbReference>
<reference evidence="7 8" key="1">
    <citation type="submission" date="2018-09" db="EMBL/GenBank/DDBJ databases">
        <title>YIM 75000 draft genome.</title>
        <authorList>
            <person name="Tang S."/>
            <person name="Feng Y."/>
        </authorList>
    </citation>
    <scope>NUCLEOTIDE SEQUENCE [LARGE SCALE GENOMIC DNA]</scope>
    <source>
        <strain evidence="7 8">YIM 75000</strain>
    </source>
</reference>
<feature type="coiled-coil region" evidence="5">
    <location>
        <begin position="69"/>
        <end position="103"/>
    </location>
</feature>
<dbReference type="InterPro" id="IPR012925">
    <property type="entry name" value="TipAS_dom"/>
</dbReference>
<dbReference type="PROSITE" id="PS50937">
    <property type="entry name" value="HTH_MERR_2"/>
    <property type="match status" value="1"/>
</dbReference>
<dbReference type="InterPro" id="IPR000551">
    <property type="entry name" value="MerR-type_HTH_dom"/>
</dbReference>
<organism evidence="7 8">
    <name type="scientific">Vallicoccus soli</name>
    <dbReference type="NCBI Taxonomy" id="2339232"/>
    <lineage>
        <taxon>Bacteria</taxon>
        <taxon>Bacillati</taxon>
        <taxon>Actinomycetota</taxon>
        <taxon>Actinomycetes</taxon>
        <taxon>Motilibacterales</taxon>
        <taxon>Vallicoccaceae</taxon>
        <taxon>Vallicoccus</taxon>
    </lineage>
</organism>
<dbReference type="PANTHER" id="PTHR30204:SF90">
    <property type="entry name" value="HTH-TYPE TRANSCRIPTIONAL ACTIVATOR MTA"/>
    <property type="match status" value="1"/>
</dbReference>
<keyword evidence="2" id="KW-0238">DNA-binding</keyword>
<accession>A0A3A3Z474</accession>
<keyword evidence="1" id="KW-0805">Transcription regulation</keyword>
<dbReference type="InterPro" id="IPR009061">
    <property type="entry name" value="DNA-bd_dom_put_sf"/>
</dbReference>
<comment type="caution">
    <text evidence="7">The sequence shown here is derived from an EMBL/GenBank/DDBJ whole genome shotgun (WGS) entry which is preliminary data.</text>
</comment>
<keyword evidence="3" id="KW-0010">Activator</keyword>
<dbReference type="PRINTS" id="PR00040">
    <property type="entry name" value="HTHMERR"/>
</dbReference>
<evidence type="ECO:0000256" key="3">
    <source>
        <dbReference type="ARBA" id="ARBA00023159"/>
    </source>
</evidence>
<feature type="domain" description="HTH merR-type" evidence="6">
    <location>
        <begin position="2"/>
        <end position="71"/>
    </location>
</feature>
<evidence type="ECO:0000313" key="7">
    <source>
        <dbReference type="EMBL" id="RJK95347.1"/>
    </source>
</evidence>